<dbReference type="GO" id="GO:0006325">
    <property type="term" value="P:chromatin organization"/>
    <property type="evidence" value="ECO:0007669"/>
    <property type="project" value="UniProtKB-KW"/>
</dbReference>
<dbReference type="AlphaFoldDB" id="A0A8S4A1S8"/>
<feature type="compositionally biased region" description="Low complexity" evidence="4">
    <location>
        <begin position="318"/>
        <end position="361"/>
    </location>
</feature>
<accession>A0A8S4A1S8</accession>
<feature type="region of interest" description="Disordered" evidence="4">
    <location>
        <begin position="393"/>
        <end position="420"/>
    </location>
</feature>
<evidence type="ECO:0000256" key="2">
    <source>
        <dbReference type="ARBA" id="ARBA00037930"/>
    </source>
</evidence>
<gene>
    <name evidence="6" type="ORF">CUNI_LOCUS19906</name>
</gene>
<dbReference type="GO" id="GO:0006357">
    <property type="term" value="P:regulation of transcription by RNA polymerase II"/>
    <property type="evidence" value="ECO:0007669"/>
    <property type="project" value="TreeGrafter"/>
</dbReference>
<dbReference type="GO" id="GO:0035098">
    <property type="term" value="C:ESC/E(Z) complex"/>
    <property type="evidence" value="ECO:0007669"/>
    <property type="project" value="TreeGrafter"/>
</dbReference>
<dbReference type="Proteomes" id="UP000678393">
    <property type="component" value="Unassembled WGS sequence"/>
</dbReference>
<dbReference type="SMART" id="SM00355">
    <property type="entry name" value="ZnF_C2H2"/>
    <property type="match status" value="3"/>
</dbReference>
<dbReference type="EMBL" id="CAJHNH020007079">
    <property type="protein sequence ID" value="CAG5134348.1"/>
    <property type="molecule type" value="Genomic_DNA"/>
</dbReference>
<dbReference type="InterPro" id="IPR013087">
    <property type="entry name" value="Znf_C2H2_type"/>
</dbReference>
<dbReference type="SUPFAM" id="SSF57667">
    <property type="entry name" value="beta-beta-alpha zinc fingers"/>
    <property type="match status" value="1"/>
</dbReference>
<feature type="compositionally biased region" description="Low complexity" evidence="4">
    <location>
        <begin position="249"/>
        <end position="267"/>
    </location>
</feature>
<name>A0A8S4A1S8_9EUPU</name>
<evidence type="ECO:0000256" key="1">
    <source>
        <dbReference type="ARBA" id="ARBA00022853"/>
    </source>
</evidence>
<keyword evidence="3" id="KW-0479">Metal-binding</keyword>
<organism evidence="6 7">
    <name type="scientific">Candidula unifasciata</name>
    <dbReference type="NCBI Taxonomy" id="100452"/>
    <lineage>
        <taxon>Eukaryota</taxon>
        <taxon>Metazoa</taxon>
        <taxon>Spiralia</taxon>
        <taxon>Lophotrochozoa</taxon>
        <taxon>Mollusca</taxon>
        <taxon>Gastropoda</taxon>
        <taxon>Heterobranchia</taxon>
        <taxon>Euthyneura</taxon>
        <taxon>Panpulmonata</taxon>
        <taxon>Eupulmonata</taxon>
        <taxon>Stylommatophora</taxon>
        <taxon>Helicina</taxon>
        <taxon>Helicoidea</taxon>
        <taxon>Geomitridae</taxon>
        <taxon>Candidula</taxon>
    </lineage>
</organism>
<feature type="non-terminal residue" evidence="6">
    <location>
        <position position="1"/>
    </location>
</feature>
<keyword evidence="1" id="KW-0156">Chromatin regulator</keyword>
<feature type="domain" description="C2H2-type" evidence="5">
    <location>
        <begin position="517"/>
        <end position="541"/>
    </location>
</feature>
<keyword evidence="3" id="KW-0862">Zinc</keyword>
<sequence length="578" mass="62076">SEYVCSDIRTRRDTRWVESTSSHSTSHLNHFPTLKGSNDSSSGNNNNNHLTHCDNSCTTGSLKETCSLLESNSGSDTTGICSRLSRMGVLCTEKHDVEEPCECEEMSASSPRPATLHCFPSSPGESSVTSSQECLKTFVSRKRSLDAALSEAGDTATAVTRRRTQRSPSMGSINGLVAHTTAIKDKLCSDVAIVLGQNGLKHEFGTNGVKAPNGYQNGTRPHCCLGLNMRTACTKCMGHHHPAVIVTSISSSQSQSPSPPTQSVTAACHNGRPIGNCHSQGNTDSLTHSTSASILSVGSKSHAVVEDPNSAKRPQPPLSLLSASSVSLSVAPASQQQQQLHQPTQGSISSNIGSSNHNSSSDSDEKDDLGSSSAVASSSKCISASPNATVLSLRQRHPSSNSAQKSLSQPPSPQASASMLCKSKSLVTSSSLPSLSSLVTEPASPVTPPTVPCRWRGCSCHLDTSDLLEHIRKHVETQIEKKTYACLWADCKVFNKPSWSGSWLERHVVSHSGHRPFKCILDNCGQRFHSQAALERHVNGHFTAPNQNGVKSGRTREEISHRMLQKRKRQMKRRFVQT</sequence>
<dbReference type="PANTHER" id="PTHR46541:SF1">
    <property type="entry name" value="ZINC FINGER PROTEIN AEBP2"/>
    <property type="match status" value="1"/>
</dbReference>
<feature type="region of interest" description="Disordered" evidence="4">
    <location>
        <begin position="249"/>
        <end position="380"/>
    </location>
</feature>
<dbReference type="InterPro" id="IPR052130">
    <property type="entry name" value="AEBP2/jing_C2H2-ZnF"/>
</dbReference>
<feature type="non-terminal residue" evidence="6">
    <location>
        <position position="578"/>
    </location>
</feature>
<dbReference type="PROSITE" id="PS50157">
    <property type="entry name" value="ZINC_FINGER_C2H2_2"/>
    <property type="match status" value="1"/>
</dbReference>
<feature type="compositionally biased region" description="Low complexity" evidence="4">
    <location>
        <begin position="402"/>
        <end position="420"/>
    </location>
</feature>
<comment type="caution">
    <text evidence="6">The sequence shown here is derived from an EMBL/GenBank/DDBJ whole genome shotgun (WGS) entry which is preliminary data.</text>
</comment>
<evidence type="ECO:0000256" key="3">
    <source>
        <dbReference type="PROSITE-ProRule" id="PRU00042"/>
    </source>
</evidence>
<dbReference type="Gene3D" id="3.30.160.60">
    <property type="entry name" value="Classic Zinc Finger"/>
    <property type="match status" value="2"/>
</dbReference>
<feature type="region of interest" description="Disordered" evidence="4">
    <location>
        <begin position="16"/>
        <end position="43"/>
    </location>
</feature>
<dbReference type="GO" id="GO:0008270">
    <property type="term" value="F:zinc ion binding"/>
    <property type="evidence" value="ECO:0007669"/>
    <property type="project" value="UniProtKB-KW"/>
</dbReference>
<dbReference type="PANTHER" id="PTHR46541">
    <property type="entry name" value="ZINC FINGER PROTEIN AEBP2"/>
    <property type="match status" value="1"/>
</dbReference>
<protein>
    <recommendedName>
        <fullName evidence="5">C2H2-type domain-containing protein</fullName>
    </recommendedName>
</protein>
<dbReference type="InterPro" id="IPR036236">
    <property type="entry name" value="Znf_C2H2_sf"/>
</dbReference>
<reference evidence="6" key="1">
    <citation type="submission" date="2021-04" db="EMBL/GenBank/DDBJ databases">
        <authorList>
            <consortium name="Molecular Ecology Group"/>
        </authorList>
    </citation>
    <scope>NUCLEOTIDE SEQUENCE</scope>
</reference>
<proteinExistence type="inferred from homology"/>
<dbReference type="OrthoDB" id="9984614at2759"/>
<feature type="compositionally biased region" description="Polar residues" evidence="4">
    <location>
        <begin position="277"/>
        <end position="299"/>
    </location>
</feature>
<feature type="compositionally biased region" description="Low complexity" evidence="4">
    <location>
        <begin position="370"/>
        <end position="380"/>
    </location>
</feature>
<evidence type="ECO:0000313" key="6">
    <source>
        <dbReference type="EMBL" id="CAG5134348.1"/>
    </source>
</evidence>
<evidence type="ECO:0000256" key="4">
    <source>
        <dbReference type="SAM" id="MobiDB-lite"/>
    </source>
</evidence>
<comment type="similarity">
    <text evidence="2">Belongs to the AEBP2/jing C2H2-type zinc-finger family.</text>
</comment>
<evidence type="ECO:0000259" key="5">
    <source>
        <dbReference type="PROSITE" id="PS50157"/>
    </source>
</evidence>
<dbReference type="PROSITE" id="PS00028">
    <property type="entry name" value="ZINC_FINGER_C2H2_1"/>
    <property type="match status" value="1"/>
</dbReference>
<keyword evidence="7" id="KW-1185">Reference proteome</keyword>
<keyword evidence="3" id="KW-0863">Zinc-finger</keyword>
<evidence type="ECO:0000313" key="7">
    <source>
        <dbReference type="Proteomes" id="UP000678393"/>
    </source>
</evidence>